<evidence type="ECO:0000256" key="1">
    <source>
        <dbReference type="SAM" id="Phobius"/>
    </source>
</evidence>
<reference evidence="2 3" key="2">
    <citation type="journal article" date="2013" name="Genome Announc.">
        <title>Draft Genome Sequence of Methylobacterium mesophilicum Strain SR1.6/6, Isolated from Citrus sinensis.</title>
        <authorList>
            <person name="Marinho Almeida D."/>
            <person name="Dini-Andreote F."/>
            <person name="Camargo Neves A.A."/>
            <person name="Juca Ramos R.T."/>
            <person name="Andreote F.D."/>
            <person name="Carneiro A.R."/>
            <person name="Oliveira de Souza Lima A."/>
            <person name="Caracciolo Gomes de Sa P.H."/>
            <person name="Ribeiro Barbosa M.S."/>
            <person name="Araujo W.L."/>
            <person name="Silva A."/>
        </authorList>
    </citation>
    <scope>NUCLEOTIDE SEQUENCE [LARGE SCALE GENOMIC DNA]</scope>
    <source>
        <strain evidence="2 3">SR1.6/6</strain>
    </source>
</reference>
<dbReference type="Proteomes" id="UP000012488">
    <property type="component" value="Chromosome"/>
</dbReference>
<protein>
    <submittedName>
        <fullName evidence="2">Uncharacterized protein</fullName>
    </submittedName>
</protein>
<sequence>MTPTKRDLVEYNIFSIILGLPFYFVTIWFVVLVPSFIAIIISERFLVRGKSYYFLVNASISTVIAFQSFMRFKGGFSFSRENIFNLGYIEVIFPIIFSGTSSALAYWYISGQYAGLGEEEYKRRRAIQTAELP</sequence>
<feature type="transmembrane region" description="Helical" evidence="1">
    <location>
        <begin position="91"/>
        <end position="109"/>
    </location>
</feature>
<accession>A0A6B9FIQ8</accession>
<dbReference type="RefSeq" id="WP_158168631.1">
    <property type="nucleotide sequence ID" value="NZ_CP043538.1"/>
</dbReference>
<feature type="transmembrane region" description="Helical" evidence="1">
    <location>
        <begin position="12"/>
        <end position="40"/>
    </location>
</feature>
<organism evidence="2 3">
    <name type="scientific">Methylobacterium mesophilicum SR1.6/6</name>
    <dbReference type="NCBI Taxonomy" id="908290"/>
    <lineage>
        <taxon>Bacteria</taxon>
        <taxon>Pseudomonadati</taxon>
        <taxon>Pseudomonadota</taxon>
        <taxon>Alphaproteobacteria</taxon>
        <taxon>Hyphomicrobiales</taxon>
        <taxon>Methylobacteriaceae</taxon>
        <taxon>Methylobacterium</taxon>
    </lineage>
</organism>
<name>A0A6B9FIQ8_9HYPH</name>
<keyword evidence="1" id="KW-0812">Transmembrane</keyword>
<dbReference type="KEGG" id="mmes:MMSR116_08320"/>
<keyword evidence="1" id="KW-1133">Transmembrane helix</keyword>
<evidence type="ECO:0000313" key="2">
    <source>
        <dbReference type="EMBL" id="QGY01882.1"/>
    </source>
</evidence>
<dbReference type="AlphaFoldDB" id="A0A6B9FIQ8"/>
<feature type="transmembrane region" description="Helical" evidence="1">
    <location>
        <begin position="52"/>
        <end position="70"/>
    </location>
</feature>
<gene>
    <name evidence="2" type="ORF">MMSR116_08320</name>
</gene>
<evidence type="ECO:0000313" key="3">
    <source>
        <dbReference type="Proteomes" id="UP000012488"/>
    </source>
</evidence>
<dbReference type="EMBL" id="CP043538">
    <property type="protein sequence ID" value="QGY01882.1"/>
    <property type="molecule type" value="Genomic_DNA"/>
</dbReference>
<reference evidence="2 3" key="1">
    <citation type="journal article" date="2012" name="Genet. Mol. Biol.">
        <title>Analysis of 16S rRNA and mxaF genes revealing insights into Methylobacterium niche-specific plant association.</title>
        <authorList>
            <person name="Dourado M.N."/>
            <person name="Andreote F.D."/>
            <person name="Dini-Andreote F."/>
            <person name="Conti R."/>
            <person name="Araujo J.M."/>
            <person name="Araujo W.L."/>
        </authorList>
    </citation>
    <scope>NUCLEOTIDE SEQUENCE [LARGE SCALE GENOMIC DNA]</scope>
    <source>
        <strain evidence="2 3">SR1.6/6</strain>
    </source>
</reference>
<proteinExistence type="predicted"/>
<keyword evidence="1" id="KW-0472">Membrane</keyword>